<dbReference type="Gene3D" id="2.30.110.10">
    <property type="entry name" value="Electron Transport, Fmn-binding Protein, Chain A"/>
    <property type="match status" value="1"/>
</dbReference>
<evidence type="ECO:0000259" key="1">
    <source>
        <dbReference type="Pfam" id="PF10615"/>
    </source>
</evidence>
<evidence type="ECO:0000313" key="4">
    <source>
        <dbReference type="Proteomes" id="UP000297535"/>
    </source>
</evidence>
<dbReference type="GO" id="GO:0005737">
    <property type="term" value="C:cytoplasm"/>
    <property type="evidence" value="ECO:0007669"/>
    <property type="project" value="UniProtKB-ARBA"/>
</dbReference>
<gene>
    <name evidence="3" type="ORF">EU555_21480</name>
</gene>
<protein>
    <submittedName>
        <fullName evidence="3">HugZ family protein</fullName>
    </submittedName>
</protein>
<feature type="domain" description="CREG-like beta-barrel" evidence="2">
    <location>
        <begin position="23"/>
        <end position="158"/>
    </location>
</feature>
<accession>A0A4Z0NKP7</accession>
<dbReference type="SUPFAM" id="SSF50475">
    <property type="entry name" value="FMN-binding split barrel"/>
    <property type="match status" value="1"/>
</dbReference>
<organism evidence="3 4">
    <name type="scientific">Methylobacterium nonmethylotrophicum</name>
    <dbReference type="NCBI Taxonomy" id="1141884"/>
    <lineage>
        <taxon>Bacteria</taxon>
        <taxon>Pseudomonadati</taxon>
        <taxon>Pseudomonadota</taxon>
        <taxon>Alphaproteobacteria</taxon>
        <taxon>Hyphomicrobiales</taxon>
        <taxon>Methylobacteriaceae</taxon>
        <taxon>Methylobacterium</taxon>
    </lineage>
</organism>
<keyword evidence="4" id="KW-1185">Reference proteome</keyword>
<dbReference type="RefSeq" id="WP_135417279.1">
    <property type="nucleotide sequence ID" value="NZ_SRLB01000016.1"/>
</dbReference>
<proteinExistence type="predicted"/>
<dbReference type="OrthoDB" id="9814594at2"/>
<sequence length="255" mass="26466">MAEGDRKQAAPLPAAEAPFDAIGLAKALLRKTRSGALATLERGGGAPFASLVTVATDVDGTPLLLLSRLSAHTLNLEADARCSLLLSPGGKGDPLAHPRLTVTGTAERSDEPRVRARFLARHPKAALYADFPDFAFFRLLPQAGHLNGGFARAATLNAAELLTDLSGLEALAESEPGAVAHMNEDHADAVALYATQLAGEEPGPWRLTGFDPEGLDLAAGERTARVTFPERLASPAALRPTLVAMAAAARSAPGS</sequence>
<dbReference type="AlphaFoldDB" id="A0A4Z0NKP7"/>
<evidence type="ECO:0000313" key="3">
    <source>
        <dbReference type="EMBL" id="TGD96955.1"/>
    </source>
</evidence>
<dbReference type="InterPro" id="IPR019595">
    <property type="entry name" value="DUF2470"/>
</dbReference>
<evidence type="ECO:0000259" key="2">
    <source>
        <dbReference type="Pfam" id="PF13883"/>
    </source>
</evidence>
<dbReference type="Pfam" id="PF10615">
    <property type="entry name" value="DUF2470"/>
    <property type="match status" value="1"/>
</dbReference>
<feature type="domain" description="DUF2470" evidence="1">
    <location>
        <begin position="177"/>
        <end position="245"/>
    </location>
</feature>
<dbReference type="InterPro" id="IPR037119">
    <property type="entry name" value="Haem_oxidase_HugZ-like_sf"/>
</dbReference>
<dbReference type="PANTHER" id="PTHR13343">
    <property type="entry name" value="CREG1 PROTEIN"/>
    <property type="match status" value="1"/>
</dbReference>
<name>A0A4Z0NKP7_9HYPH</name>
<dbReference type="Gene3D" id="3.20.180.10">
    <property type="entry name" value="PNP-oxidase-like"/>
    <property type="match status" value="1"/>
</dbReference>
<dbReference type="Proteomes" id="UP000297535">
    <property type="component" value="Unassembled WGS sequence"/>
</dbReference>
<reference evidence="3 4" key="1">
    <citation type="submission" date="2019-04" db="EMBL/GenBank/DDBJ databases">
        <authorList>
            <person name="Feng G."/>
            <person name="Zhu H."/>
        </authorList>
    </citation>
    <scope>NUCLEOTIDE SEQUENCE [LARGE SCALE GENOMIC DNA]</scope>
    <source>
        <strain evidence="3 4">6HR-1</strain>
    </source>
</reference>
<dbReference type="EMBL" id="SRLB01000016">
    <property type="protein sequence ID" value="TGD96955.1"/>
    <property type="molecule type" value="Genomic_DNA"/>
</dbReference>
<dbReference type="InterPro" id="IPR055343">
    <property type="entry name" value="CREG_beta-barrel"/>
</dbReference>
<comment type="caution">
    <text evidence="3">The sequence shown here is derived from an EMBL/GenBank/DDBJ whole genome shotgun (WGS) entry which is preliminary data.</text>
</comment>
<dbReference type="Pfam" id="PF13883">
    <property type="entry name" value="CREG_beta-barrel"/>
    <property type="match status" value="1"/>
</dbReference>
<dbReference type="PANTHER" id="PTHR13343:SF17">
    <property type="entry name" value="CELLULAR REPRESSOR OF E1A-STIMULATED GENES, ISOFORM A"/>
    <property type="match status" value="1"/>
</dbReference>
<dbReference type="InterPro" id="IPR012349">
    <property type="entry name" value="Split_barrel_FMN-bd"/>
</dbReference>